<sequence>MCTDKRVSEGVLGHRLGRELHVAVRSLLVGQRGHEELAGALSRLA</sequence>
<evidence type="ECO:0000313" key="2">
    <source>
        <dbReference type="Proteomes" id="UP001401887"/>
    </source>
</evidence>
<organism evidence="1 2">
    <name type="scientific">Deinococcus carri</name>
    <dbReference type="NCBI Taxonomy" id="1211323"/>
    <lineage>
        <taxon>Bacteria</taxon>
        <taxon>Thermotogati</taxon>
        <taxon>Deinococcota</taxon>
        <taxon>Deinococci</taxon>
        <taxon>Deinococcales</taxon>
        <taxon>Deinococcaceae</taxon>
        <taxon>Deinococcus</taxon>
    </lineage>
</organism>
<accession>A0ABP9W6S1</accession>
<dbReference type="Proteomes" id="UP001401887">
    <property type="component" value="Unassembled WGS sequence"/>
</dbReference>
<comment type="caution">
    <text evidence="1">The sequence shown here is derived from an EMBL/GenBank/DDBJ whole genome shotgun (WGS) entry which is preliminary data.</text>
</comment>
<evidence type="ECO:0008006" key="3">
    <source>
        <dbReference type="Google" id="ProtNLM"/>
    </source>
</evidence>
<gene>
    <name evidence="1" type="ORF">Dcar01_01787</name>
</gene>
<dbReference type="EMBL" id="BAABRP010000005">
    <property type="protein sequence ID" value="GAA5513061.1"/>
    <property type="molecule type" value="Genomic_DNA"/>
</dbReference>
<keyword evidence="2" id="KW-1185">Reference proteome</keyword>
<name>A0ABP9W6S1_9DEIO</name>
<dbReference type="RefSeq" id="WP_345464066.1">
    <property type="nucleotide sequence ID" value="NZ_BAABRP010000005.1"/>
</dbReference>
<proteinExistence type="predicted"/>
<protein>
    <recommendedName>
        <fullName evidence="3">Transposase</fullName>
    </recommendedName>
</protein>
<evidence type="ECO:0000313" key="1">
    <source>
        <dbReference type="EMBL" id="GAA5513061.1"/>
    </source>
</evidence>
<reference evidence="1 2" key="1">
    <citation type="submission" date="2024-02" db="EMBL/GenBank/DDBJ databases">
        <title>Deinococcus carri NBRC 110142.</title>
        <authorList>
            <person name="Ichikawa N."/>
            <person name="Katano-Makiyama Y."/>
            <person name="Hidaka K."/>
        </authorList>
    </citation>
    <scope>NUCLEOTIDE SEQUENCE [LARGE SCALE GENOMIC DNA]</scope>
    <source>
        <strain evidence="1 2">NBRC 110142</strain>
    </source>
</reference>